<dbReference type="InterPro" id="IPR036754">
    <property type="entry name" value="YbaK/aa-tRNA-synt-asso_dom_sf"/>
</dbReference>
<accession>A0A2H1L4F6</accession>
<keyword evidence="7" id="KW-1185">Reference proteome</keyword>
<protein>
    <recommendedName>
        <fullName evidence="4">Cys-tRNA(Pro)/Cys-tRNA(Cys) deacylase</fullName>
        <ecNumber evidence="4">4.2.-.-</ecNumber>
    </recommendedName>
</protein>
<dbReference type="NCBIfam" id="TIGR00011">
    <property type="entry name" value="YbaK_EbsC"/>
    <property type="match status" value="1"/>
</dbReference>
<dbReference type="InterPro" id="IPR007214">
    <property type="entry name" value="YbaK/aa-tRNA-synth-assoc-dom"/>
</dbReference>
<dbReference type="RefSeq" id="WP_101588733.1">
    <property type="nucleotide sequence ID" value="NZ_FXZM01000005.1"/>
</dbReference>
<gene>
    <name evidence="6" type="ORF">BJEO58_01376</name>
</gene>
<organism evidence="6 7">
    <name type="scientific">Brevibacterium jeotgali</name>
    <dbReference type="NCBI Taxonomy" id="1262550"/>
    <lineage>
        <taxon>Bacteria</taxon>
        <taxon>Bacillati</taxon>
        <taxon>Actinomycetota</taxon>
        <taxon>Actinomycetes</taxon>
        <taxon>Micrococcales</taxon>
        <taxon>Brevibacteriaceae</taxon>
        <taxon>Brevibacterium</taxon>
    </lineage>
</organism>
<keyword evidence="6" id="KW-0378">Hydrolase</keyword>
<dbReference type="Pfam" id="PF04073">
    <property type="entry name" value="tRNA_edit"/>
    <property type="match status" value="1"/>
</dbReference>
<dbReference type="CDD" id="cd00002">
    <property type="entry name" value="YbaK_deacylase"/>
    <property type="match status" value="1"/>
</dbReference>
<dbReference type="GO" id="GO:0016829">
    <property type="term" value="F:lyase activity"/>
    <property type="evidence" value="ECO:0007669"/>
    <property type="project" value="UniProtKB-KW"/>
</dbReference>
<reference evidence="7" key="1">
    <citation type="submission" date="2017-03" db="EMBL/GenBank/DDBJ databases">
        <authorList>
            <person name="Monnet C."/>
        </authorList>
    </citation>
    <scope>NUCLEOTIDE SEQUENCE [LARGE SCALE GENOMIC DNA]</scope>
    <source>
        <strain evidence="7">SJ5-8</strain>
    </source>
</reference>
<feature type="domain" description="YbaK/aminoacyl-tRNA synthetase-associated" evidence="5">
    <location>
        <begin position="41"/>
        <end position="151"/>
    </location>
</feature>
<dbReference type="Proteomes" id="UP000234462">
    <property type="component" value="Unassembled WGS sequence"/>
</dbReference>
<evidence type="ECO:0000313" key="6">
    <source>
        <dbReference type="EMBL" id="SMY11788.1"/>
    </source>
</evidence>
<dbReference type="AlphaFoldDB" id="A0A2H1L4F6"/>
<dbReference type="PANTHER" id="PTHR30411:SF0">
    <property type="entry name" value="CYS-TRNA(PRO)_CYS-TRNA(CYS) DEACYLASE YBAK"/>
    <property type="match status" value="1"/>
</dbReference>
<sequence length="165" mass="17669">MSRRTQVVAATPALRVLGLAGIEYTVHEYEHDPRARRYGGEAAEKLGVIPNRVFKTLHILVDSEPVSALVPVSGQLDLKALASAAGGKKATLAGVAEAERRTGYTAGGMSPFGQRTSTPVYVDESVLEHDTVFISAGRRGLEIEMRPNDLLMLTNASVGRIAQLD</sequence>
<proteinExistence type="inferred from homology"/>
<keyword evidence="2 4" id="KW-0648">Protein biosynthesis</keyword>
<evidence type="ECO:0000259" key="5">
    <source>
        <dbReference type="Pfam" id="PF04073"/>
    </source>
</evidence>
<evidence type="ECO:0000313" key="7">
    <source>
        <dbReference type="Proteomes" id="UP000234462"/>
    </source>
</evidence>
<dbReference type="InterPro" id="IPR004369">
    <property type="entry name" value="Prolyl-tRNA_editing_YbaK/EbsC"/>
</dbReference>
<dbReference type="GO" id="GO:0006412">
    <property type="term" value="P:translation"/>
    <property type="evidence" value="ECO:0007669"/>
    <property type="project" value="UniProtKB-KW"/>
</dbReference>
<dbReference type="GO" id="GO:0002161">
    <property type="term" value="F:aminoacyl-tRNA deacylase activity"/>
    <property type="evidence" value="ECO:0007669"/>
    <property type="project" value="InterPro"/>
</dbReference>
<dbReference type="OrthoDB" id="9809296at2"/>
<keyword evidence="3 4" id="KW-0456">Lyase</keyword>
<evidence type="ECO:0000256" key="4">
    <source>
        <dbReference type="PIRNR" id="PIRNR006181"/>
    </source>
</evidence>
<dbReference type="EC" id="4.2.-.-" evidence="4"/>
<dbReference type="SUPFAM" id="SSF55826">
    <property type="entry name" value="YbaK/ProRS associated domain"/>
    <property type="match status" value="1"/>
</dbReference>
<dbReference type="Gene3D" id="3.90.960.10">
    <property type="entry name" value="YbaK/aminoacyl-tRNA synthetase-associated domain"/>
    <property type="match status" value="1"/>
</dbReference>
<dbReference type="PANTHER" id="PTHR30411">
    <property type="entry name" value="CYTOPLASMIC PROTEIN"/>
    <property type="match status" value="1"/>
</dbReference>
<comment type="similarity">
    <text evidence="1 4">Belongs to the prolyl-tRNA editing family. YbaK/EbsC subfamily.</text>
</comment>
<dbReference type="PIRSF" id="PIRSF006181">
    <property type="entry name" value="EbsC_YbaK"/>
    <property type="match status" value="1"/>
</dbReference>
<evidence type="ECO:0000256" key="3">
    <source>
        <dbReference type="ARBA" id="ARBA00023239"/>
    </source>
</evidence>
<evidence type="ECO:0000256" key="2">
    <source>
        <dbReference type="ARBA" id="ARBA00022917"/>
    </source>
</evidence>
<name>A0A2H1L4F6_9MICO</name>
<evidence type="ECO:0000256" key="1">
    <source>
        <dbReference type="ARBA" id="ARBA00009798"/>
    </source>
</evidence>
<dbReference type="EMBL" id="FXZM01000005">
    <property type="protein sequence ID" value="SMY11788.1"/>
    <property type="molecule type" value="Genomic_DNA"/>
</dbReference>